<keyword evidence="3 7" id="KW-0812">Transmembrane</keyword>
<proteinExistence type="predicted"/>
<gene>
    <name evidence="8" type="ORF">AB1Y20_000673</name>
</gene>
<sequence>MQSDHYGVEKKRLKPSPSAGGGATAKATIDPPREEEGGTAPARCECRRHGSETPPEVAPLMRVSDDGRMFSPLTEAMDERQALPQLTVRAVVAGLLVGSMHCFINVYFGLQTGWVTMGSIQCAVVGYALFQLPMLRSATRFNSLENVVLQTVGVATATMPLAGGFVGIIPALGMLDPPVVLSVWQQVVWAAGLTYFGIFFAVPLRRQTILVEQLTFPSGTATAKLIETLHAKHERISGYGPTELDTSRRWRILSCAFVSSFLVAAIGFVFPFLANIDVGAVVGRPSLAAWHWTLRPSLSYIGQGMIMRQRPAFSMLGGALTAWAVLGPMARRNGWATGDIDSWEDGVQGWVLWVAMGLLLAEALTSFSLILLQQVSNTVVKYSRSLPSGPTDDLDPAPLKEQVPTAWWAGGLLASIVLRSVG</sequence>
<keyword evidence="9" id="KW-1185">Reference proteome</keyword>
<dbReference type="EMBL" id="JBGBPQ010000001">
    <property type="protein sequence ID" value="KAL1529737.1"/>
    <property type="molecule type" value="Genomic_DNA"/>
</dbReference>
<feature type="compositionally biased region" description="Basic and acidic residues" evidence="6">
    <location>
        <begin position="1"/>
        <end position="10"/>
    </location>
</feature>
<dbReference type="AlphaFoldDB" id="A0AB34K8T8"/>
<keyword evidence="4 7" id="KW-1133">Transmembrane helix</keyword>
<evidence type="ECO:0000256" key="5">
    <source>
        <dbReference type="ARBA" id="ARBA00023136"/>
    </source>
</evidence>
<name>A0AB34K8T8_PRYPA</name>
<comment type="subcellular location">
    <subcellularLocation>
        <location evidence="1">Membrane</location>
        <topology evidence="1">Multi-pass membrane protein</topology>
    </subcellularLocation>
</comment>
<keyword evidence="5 7" id="KW-0472">Membrane</keyword>
<dbReference type="GO" id="GO:0035673">
    <property type="term" value="F:oligopeptide transmembrane transporter activity"/>
    <property type="evidence" value="ECO:0007669"/>
    <property type="project" value="InterPro"/>
</dbReference>
<evidence type="ECO:0000256" key="4">
    <source>
        <dbReference type="ARBA" id="ARBA00022989"/>
    </source>
</evidence>
<dbReference type="PANTHER" id="PTHR31645">
    <property type="entry name" value="OLIGOPEPTIDE TRANSPORTER YGL114W-RELATED"/>
    <property type="match status" value="1"/>
</dbReference>
<evidence type="ECO:0000256" key="3">
    <source>
        <dbReference type="ARBA" id="ARBA00022692"/>
    </source>
</evidence>
<feature type="transmembrane region" description="Helical" evidence="7">
    <location>
        <begin position="147"/>
        <end position="171"/>
    </location>
</feature>
<feature type="transmembrane region" description="Helical" evidence="7">
    <location>
        <begin position="350"/>
        <end position="372"/>
    </location>
</feature>
<accession>A0AB34K8T8</accession>
<feature type="transmembrane region" description="Helical" evidence="7">
    <location>
        <begin position="252"/>
        <end position="276"/>
    </location>
</feature>
<evidence type="ECO:0000256" key="7">
    <source>
        <dbReference type="SAM" id="Phobius"/>
    </source>
</evidence>
<dbReference type="Proteomes" id="UP001515480">
    <property type="component" value="Unassembled WGS sequence"/>
</dbReference>
<evidence type="ECO:0000313" key="8">
    <source>
        <dbReference type="EMBL" id="KAL1529737.1"/>
    </source>
</evidence>
<evidence type="ECO:0000313" key="9">
    <source>
        <dbReference type="Proteomes" id="UP001515480"/>
    </source>
</evidence>
<feature type="transmembrane region" description="Helical" evidence="7">
    <location>
        <begin position="183"/>
        <end position="204"/>
    </location>
</feature>
<comment type="caution">
    <text evidence="8">The sequence shown here is derived from an EMBL/GenBank/DDBJ whole genome shotgun (WGS) entry which is preliminary data.</text>
</comment>
<dbReference type="InterPro" id="IPR045035">
    <property type="entry name" value="YSL-like"/>
</dbReference>
<dbReference type="GO" id="GO:0016020">
    <property type="term" value="C:membrane"/>
    <property type="evidence" value="ECO:0007669"/>
    <property type="project" value="UniProtKB-SubCell"/>
</dbReference>
<dbReference type="NCBIfam" id="TIGR00728">
    <property type="entry name" value="OPT_sfam"/>
    <property type="match status" value="1"/>
</dbReference>
<feature type="region of interest" description="Disordered" evidence="6">
    <location>
        <begin position="1"/>
        <end position="59"/>
    </location>
</feature>
<evidence type="ECO:0000256" key="1">
    <source>
        <dbReference type="ARBA" id="ARBA00004141"/>
    </source>
</evidence>
<evidence type="ECO:0008006" key="10">
    <source>
        <dbReference type="Google" id="ProtNLM"/>
    </source>
</evidence>
<reference evidence="8 9" key="1">
    <citation type="journal article" date="2024" name="Science">
        <title>Giant polyketide synthase enzymes in the biosynthesis of giant marine polyether toxins.</title>
        <authorList>
            <person name="Fallon T.R."/>
            <person name="Shende V.V."/>
            <person name="Wierzbicki I.H."/>
            <person name="Pendleton A.L."/>
            <person name="Watervoot N.F."/>
            <person name="Auber R.P."/>
            <person name="Gonzalez D.J."/>
            <person name="Wisecaver J.H."/>
            <person name="Moore B.S."/>
        </authorList>
    </citation>
    <scope>NUCLEOTIDE SEQUENCE [LARGE SCALE GENOMIC DNA]</scope>
    <source>
        <strain evidence="8 9">12B1</strain>
    </source>
</reference>
<dbReference type="InterPro" id="IPR004813">
    <property type="entry name" value="OPT"/>
</dbReference>
<evidence type="ECO:0000256" key="6">
    <source>
        <dbReference type="SAM" id="MobiDB-lite"/>
    </source>
</evidence>
<evidence type="ECO:0000256" key="2">
    <source>
        <dbReference type="ARBA" id="ARBA00022448"/>
    </source>
</evidence>
<dbReference type="PANTHER" id="PTHR31645:SF0">
    <property type="entry name" value="OLIGOPEPTIDE TRANSPORTER YGL114W-RELATED"/>
    <property type="match status" value="1"/>
</dbReference>
<dbReference type="Pfam" id="PF03169">
    <property type="entry name" value="OPT"/>
    <property type="match status" value="1"/>
</dbReference>
<feature type="transmembrane region" description="Helical" evidence="7">
    <location>
        <begin position="114"/>
        <end position="135"/>
    </location>
</feature>
<keyword evidence="2" id="KW-0813">Transport</keyword>
<organism evidence="8 9">
    <name type="scientific">Prymnesium parvum</name>
    <name type="common">Toxic golden alga</name>
    <dbReference type="NCBI Taxonomy" id="97485"/>
    <lineage>
        <taxon>Eukaryota</taxon>
        <taxon>Haptista</taxon>
        <taxon>Haptophyta</taxon>
        <taxon>Prymnesiophyceae</taxon>
        <taxon>Prymnesiales</taxon>
        <taxon>Prymnesiaceae</taxon>
        <taxon>Prymnesium</taxon>
    </lineage>
</organism>
<protein>
    <recommendedName>
        <fullName evidence="10">Solute carrier family 40 protein</fullName>
    </recommendedName>
</protein>
<feature type="transmembrane region" description="Helical" evidence="7">
    <location>
        <begin position="86"/>
        <end position="108"/>
    </location>
</feature>